<dbReference type="AlphaFoldDB" id="A0A396H0X7"/>
<accession>A0A396H0X7</accession>
<organism evidence="1 2">
    <name type="scientific">Medicago truncatula</name>
    <name type="common">Barrel medic</name>
    <name type="synonym">Medicago tribuloides</name>
    <dbReference type="NCBI Taxonomy" id="3880"/>
    <lineage>
        <taxon>Eukaryota</taxon>
        <taxon>Viridiplantae</taxon>
        <taxon>Streptophyta</taxon>
        <taxon>Embryophyta</taxon>
        <taxon>Tracheophyta</taxon>
        <taxon>Spermatophyta</taxon>
        <taxon>Magnoliopsida</taxon>
        <taxon>eudicotyledons</taxon>
        <taxon>Gunneridae</taxon>
        <taxon>Pentapetalae</taxon>
        <taxon>rosids</taxon>
        <taxon>fabids</taxon>
        <taxon>Fabales</taxon>
        <taxon>Fabaceae</taxon>
        <taxon>Papilionoideae</taxon>
        <taxon>50 kb inversion clade</taxon>
        <taxon>NPAAA clade</taxon>
        <taxon>Hologalegina</taxon>
        <taxon>IRL clade</taxon>
        <taxon>Trifolieae</taxon>
        <taxon>Medicago</taxon>
    </lineage>
</organism>
<gene>
    <name evidence="1" type="ORF">MtrunA17_Chr7g0248301</name>
</gene>
<evidence type="ECO:0000313" key="1">
    <source>
        <dbReference type="EMBL" id="RHN47009.1"/>
    </source>
</evidence>
<sequence>MLQPAQASCFLHSLFSHCIPNFVSILPSTSRSIYVREQHIISRIMWLNLEQFSCSKLPEFHLFMNASSI</sequence>
<name>A0A396H0X7_MEDTR</name>
<protein>
    <submittedName>
        <fullName evidence="1">Uncharacterized protein</fullName>
    </submittedName>
</protein>
<dbReference type="Proteomes" id="UP000265566">
    <property type="component" value="Chromosome 7"/>
</dbReference>
<evidence type="ECO:0000313" key="2">
    <source>
        <dbReference type="Proteomes" id="UP000265566"/>
    </source>
</evidence>
<dbReference type="EMBL" id="PSQE01000007">
    <property type="protein sequence ID" value="RHN47009.1"/>
    <property type="molecule type" value="Genomic_DNA"/>
</dbReference>
<reference evidence="2" key="1">
    <citation type="journal article" date="2018" name="Nat. Plants">
        <title>Whole-genome landscape of Medicago truncatula symbiotic genes.</title>
        <authorList>
            <person name="Pecrix Y."/>
            <person name="Staton S.E."/>
            <person name="Sallet E."/>
            <person name="Lelandais-Briere C."/>
            <person name="Moreau S."/>
            <person name="Carrere S."/>
            <person name="Blein T."/>
            <person name="Jardinaud M.F."/>
            <person name="Latrasse D."/>
            <person name="Zouine M."/>
            <person name="Zahm M."/>
            <person name="Kreplak J."/>
            <person name="Mayjonade B."/>
            <person name="Satge C."/>
            <person name="Perez M."/>
            <person name="Cauet S."/>
            <person name="Marande W."/>
            <person name="Chantry-Darmon C."/>
            <person name="Lopez-Roques C."/>
            <person name="Bouchez O."/>
            <person name="Berard A."/>
            <person name="Debelle F."/>
            <person name="Munos S."/>
            <person name="Bendahmane A."/>
            <person name="Berges H."/>
            <person name="Niebel A."/>
            <person name="Buitink J."/>
            <person name="Frugier F."/>
            <person name="Benhamed M."/>
            <person name="Crespi M."/>
            <person name="Gouzy J."/>
            <person name="Gamas P."/>
        </authorList>
    </citation>
    <scope>NUCLEOTIDE SEQUENCE [LARGE SCALE GENOMIC DNA]</scope>
    <source>
        <strain evidence="2">cv. Jemalong A17</strain>
    </source>
</reference>
<proteinExistence type="predicted"/>
<dbReference type="Gramene" id="rna41554">
    <property type="protein sequence ID" value="RHN47009.1"/>
    <property type="gene ID" value="gene41554"/>
</dbReference>
<comment type="caution">
    <text evidence="1">The sequence shown here is derived from an EMBL/GenBank/DDBJ whole genome shotgun (WGS) entry which is preliminary data.</text>
</comment>